<proteinExistence type="evidence at transcript level"/>
<dbReference type="AlphaFoldDB" id="A0A023G5Y5"/>
<feature type="region of interest" description="Disordered" evidence="1">
    <location>
        <begin position="209"/>
        <end position="228"/>
    </location>
</feature>
<accession>A0A023G5Y5</accession>
<reference evidence="3" key="1">
    <citation type="submission" date="2014-03" db="EMBL/GenBank/DDBJ databases">
        <title>The sialotranscriptome of Amblyomma triste, Amblyomma parvum and Amblyomma cajennense ticks, uncovered by 454-based RNA-seq.</title>
        <authorList>
            <person name="Garcia G.R."/>
            <person name="Gardinassi L.G."/>
            <person name="Ribeiro J.M."/>
            <person name="Anatriello E."/>
            <person name="Ferreira B.R."/>
            <person name="Moreira H.N."/>
            <person name="Mafra C."/>
            <person name="Olegario M.M."/>
            <person name="Szabo P.J."/>
            <person name="Miranda-Santos I.K."/>
            <person name="Maruyama S.R."/>
        </authorList>
    </citation>
    <scope>NUCLEOTIDE SEQUENCE</scope>
    <source>
        <strain evidence="3">Mato Grasso do Sul</strain>
        <tissue evidence="3">Salivary glands</tissue>
    </source>
</reference>
<dbReference type="EMBL" id="GBBM01007113">
    <property type="protein sequence ID" value="JAC28305.1"/>
    <property type="molecule type" value="mRNA"/>
</dbReference>
<evidence type="ECO:0000256" key="2">
    <source>
        <dbReference type="SAM" id="SignalP"/>
    </source>
</evidence>
<sequence length="312" mass="35564">MFIKGSIGFRTAAFTAAVMLSFCAVSAFQDEEGGTTELTECTQQEIARCYTQYVRNFYSYSPPYGSDITLSEDTYNEVCRGFNETSSCYAGFDRCPDSMKANFTRREEGYRALRALACDREAYQDALKVRYCVDPRKMGECIVEEHGEYELDRNFEKFFCAYSPTQKACYDRAWNASCTLPLEARRTAVTRIMTTGELIHDCERMYQRAPKPRSTNASASDPEAPGNCTAEISELKTLQRKALQTLYSLLEKVEAMEEAYKKEHIENAKIAHQQTKSIEALELVVQGLQRDIAQRRLSESQTPSERSRRGLF</sequence>
<name>A0A023G5Y5_AMBTT</name>
<evidence type="ECO:0000256" key="1">
    <source>
        <dbReference type="SAM" id="MobiDB-lite"/>
    </source>
</evidence>
<organism evidence="3">
    <name type="scientific">Amblyomma triste</name>
    <name type="common">Neotropical tick</name>
    <dbReference type="NCBI Taxonomy" id="251400"/>
    <lineage>
        <taxon>Eukaryota</taxon>
        <taxon>Metazoa</taxon>
        <taxon>Ecdysozoa</taxon>
        <taxon>Arthropoda</taxon>
        <taxon>Chelicerata</taxon>
        <taxon>Arachnida</taxon>
        <taxon>Acari</taxon>
        <taxon>Parasitiformes</taxon>
        <taxon>Ixodida</taxon>
        <taxon>Ixodoidea</taxon>
        <taxon>Ixodidae</taxon>
        <taxon>Amblyomminae</taxon>
        <taxon>Amblyomma</taxon>
    </lineage>
</organism>
<feature type="chain" id="PRO_5001520691" evidence="2">
    <location>
        <begin position="28"/>
        <end position="312"/>
    </location>
</feature>
<keyword evidence="2" id="KW-0732">Signal</keyword>
<protein>
    <submittedName>
        <fullName evidence="3">Putative secreted protein</fullName>
    </submittedName>
</protein>
<feature type="signal peptide" evidence="2">
    <location>
        <begin position="1"/>
        <end position="27"/>
    </location>
</feature>
<evidence type="ECO:0000313" key="3">
    <source>
        <dbReference type="EMBL" id="JAC28305.1"/>
    </source>
</evidence>